<evidence type="ECO:0008006" key="5">
    <source>
        <dbReference type="Google" id="ProtNLM"/>
    </source>
</evidence>
<keyword evidence="4" id="KW-1185">Reference proteome</keyword>
<organism evidence="3 4">
    <name type="scientific">Kwoniella newhampshirensis</name>
    <dbReference type="NCBI Taxonomy" id="1651941"/>
    <lineage>
        <taxon>Eukaryota</taxon>
        <taxon>Fungi</taxon>
        <taxon>Dikarya</taxon>
        <taxon>Basidiomycota</taxon>
        <taxon>Agaricomycotina</taxon>
        <taxon>Tremellomycetes</taxon>
        <taxon>Tremellales</taxon>
        <taxon>Cryptococcaceae</taxon>
        <taxon>Kwoniella</taxon>
    </lineage>
</organism>
<dbReference type="KEGG" id="kne:92181140"/>
<name>A0AAW0YVZ4_9TREE</name>
<feature type="compositionally biased region" description="Polar residues" evidence="2">
    <location>
        <begin position="173"/>
        <end position="188"/>
    </location>
</feature>
<dbReference type="GeneID" id="92181140"/>
<feature type="compositionally biased region" description="Polar residues" evidence="2">
    <location>
        <begin position="197"/>
        <end position="220"/>
    </location>
</feature>
<gene>
    <name evidence="3" type="ORF">IAR55_003882</name>
</gene>
<feature type="compositionally biased region" description="Polar residues" evidence="2">
    <location>
        <begin position="302"/>
        <end position="315"/>
    </location>
</feature>
<feature type="compositionally biased region" description="Acidic residues" evidence="2">
    <location>
        <begin position="340"/>
        <end position="350"/>
    </location>
</feature>
<reference evidence="3 4" key="1">
    <citation type="journal article" date="2024" name="bioRxiv">
        <title>Comparative genomics of Cryptococcus and Kwoniella reveals pathogenesis evolution and contrasting karyotype dynamics via intercentromeric recombination or chromosome fusion.</title>
        <authorList>
            <person name="Coelho M.A."/>
            <person name="David-Palma M."/>
            <person name="Shea T."/>
            <person name="Bowers K."/>
            <person name="McGinley-Smith S."/>
            <person name="Mohammad A.W."/>
            <person name="Gnirke A."/>
            <person name="Yurkov A.M."/>
            <person name="Nowrousian M."/>
            <person name="Sun S."/>
            <person name="Cuomo C.A."/>
            <person name="Heitman J."/>
        </authorList>
    </citation>
    <scope>NUCLEOTIDE SEQUENCE [LARGE SCALE GENOMIC DNA]</scope>
    <source>
        <strain evidence="3 4">CBS 13917</strain>
    </source>
</reference>
<evidence type="ECO:0000256" key="1">
    <source>
        <dbReference type="SAM" id="Coils"/>
    </source>
</evidence>
<dbReference type="Proteomes" id="UP001388673">
    <property type="component" value="Unassembled WGS sequence"/>
</dbReference>
<evidence type="ECO:0000313" key="4">
    <source>
        <dbReference type="Proteomes" id="UP001388673"/>
    </source>
</evidence>
<evidence type="ECO:0000256" key="2">
    <source>
        <dbReference type="SAM" id="MobiDB-lite"/>
    </source>
</evidence>
<evidence type="ECO:0000313" key="3">
    <source>
        <dbReference type="EMBL" id="KAK8853180.1"/>
    </source>
</evidence>
<keyword evidence="1" id="KW-0175">Coiled coil</keyword>
<accession>A0AAW0YVZ4</accession>
<comment type="caution">
    <text evidence="3">The sequence shown here is derived from an EMBL/GenBank/DDBJ whole genome shotgun (WGS) entry which is preliminary data.</text>
</comment>
<feature type="coiled-coil region" evidence="1">
    <location>
        <begin position="27"/>
        <end position="113"/>
    </location>
</feature>
<protein>
    <recommendedName>
        <fullName evidence="5">Shugoshin C-terminal domain-containing protein</fullName>
    </recommendedName>
</protein>
<proteinExistence type="predicted"/>
<dbReference type="AlphaFoldDB" id="A0AAW0YVZ4"/>
<feature type="region of interest" description="Disordered" evidence="2">
    <location>
        <begin position="144"/>
        <end position="350"/>
    </location>
</feature>
<sequence length="350" mass="38738">MSRQTITTLESQLSSTNHELELATFLNKGILQTNTEYKLRIAELESENIILRKAESRLAKTEDQLELFEKRLEELEAEKEGWQEDMDEEIRRREGLERERDEWEARYWSLRDRLEGVLKQERVVNPSANDKHVVETTDTQAVARTRRIAAPSSKPTPLKPAGLTATPAARPTPSISKATPSGRATTKPTPKRKSDSRPSTVVPQPSSAPRGQPIKSSLSPPNRAPSRAQSKKRRRVQDSPSDDDGEGDGTRNGYDEGSDGFGGEGADHEGDLEIAESDPLASEVYAQQTPPPRPVSPPRSRIQPTSTKKSRTSVPGSGRRKPYVEVKVKAEPVSPGDIMSDSDDDPLAMM</sequence>
<dbReference type="RefSeq" id="XP_066802366.1">
    <property type="nucleotide sequence ID" value="XM_066946987.1"/>
</dbReference>
<dbReference type="EMBL" id="JBCAWK010000007">
    <property type="protein sequence ID" value="KAK8853180.1"/>
    <property type="molecule type" value="Genomic_DNA"/>
</dbReference>